<comment type="caution">
    <text evidence="2">The sequence shown here is derived from an EMBL/GenBank/DDBJ whole genome shotgun (WGS) entry which is preliminary data.</text>
</comment>
<dbReference type="Proteomes" id="UP001140011">
    <property type="component" value="Unassembled WGS sequence"/>
</dbReference>
<evidence type="ECO:0000313" key="2">
    <source>
        <dbReference type="EMBL" id="KAJ2751428.1"/>
    </source>
</evidence>
<dbReference type="AlphaFoldDB" id="A0A9W8GRL8"/>
<sequence>MESSQAIARATRVLYFYATTQIDELLSIASSELSQRWDFLGPQAKSFSSSEFFSEVDAALQWHKTDFAIGDFIRHSHFALELTDEQAEVLCETNVRFEAVDGKVHALAPFANTGAEESLTLVVDLVREDSEWGYFDIVACKGSAIEFQSPRNSKLYSSCEEACASMSDQTKSTEDDNDDYWGQYSEEEEEQEAMEEENENDVVSTEPTTVHLIAEAGRHALMSAAAAMRAQGISEDQFAALARKAFRGDSEYSLGGF</sequence>
<protein>
    <submittedName>
        <fullName evidence="2">Uncharacterized protein</fullName>
    </submittedName>
</protein>
<feature type="region of interest" description="Disordered" evidence="1">
    <location>
        <begin position="185"/>
        <end position="204"/>
    </location>
</feature>
<keyword evidence="3" id="KW-1185">Reference proteome</keyword>
<dbReference type="EMBL" id="JANBUH010000401">
    <property type="protein sequence ID" value="KAJ2751428.1"/>
    <property type="molecule type" value="Genomic_DNA"/>
</dbReference>
<accession>A0A9W8GRL8</accession>
<evidence type="ECO:0000313" key="3">
    <source>
        <dbReference type="Proteomes" id="UP001140011"/>
    </source>
</evidence>
<reference evidence="2" key="1">
    <citation type="submission" date="2022-07" db="EMBL/GenBank/DDBJ databases">
        <title>Phylogenomic reconstructions and comparative analyses of Kickxellomycotina fungi.</title>
        <authorList>
            <person name="Reynolds N.K."/>
            <person name="Stajich J.E."/>
            <person name="Barry K."/>
            <person name="Grigoriev I.V."/>
            <person name="Crous P."/>
            <person name="Smith M.E."/>
        </authorList>
    </citation>
    <scope>NUCLEOTIDE SEQUENCE</scope>
    <source>
        <strain evidence="2">BCRC 34297</strain>
    </source>
</reference>
<name>A0A9W8GRL8_9FUNG</name>
<proteinExistence type="predicted"/>
<evidence type="ECO:0000256" key="1">
    <source>
        <dbReference type="SAM" id="MobiDB-lite"/>
    </source>
</evidence>
<organism evidence="2 3">
    <name type="scientific">Coemansia pectinata</name>
    <dbReference type="NCBI Taxonomy" id="1052879"/>
    <lineage>
        <taxon>Eukaryota</taxon>
        <taxon>Fungi</taxon>
        <taxon>Fungi incertae sedis</taxon>
        <taxon>Zoopagomycota</taxon>
        <taxon>Kickxellomycotina</taxon>
        <taxon>Kickxellomycetes</taxon>
        <taxon>Kickxellales</taxon>
        <taxon>Kickxellaceae</taxon>
        <taxon>Coemansia</taxon>
    </lineage>
</organism>
<dbReference type="OrthoDB" id="5596480at2759"/>
<feature type="compositionally biased region" description="Acidic residues" evidence="1">
    <location>
        <begin position="185"/>
        <end position="200"/>
    </location>
</feature>
<gene>
    <name evidence="2" type="ORF">GGI19_004483</name>
</gene>